<feature type="site" description="Substrate discrimination" evidence="10">
    <location>
        <position position="21"/>
    </location>
</feature>
<proteinExistence type="inferred from homology"/>
<keyword evidence="9 10" id="KW-0234">DNA repair</keyword>
<evidence type="ECO:0000259" key="11">
    <source>
        <dbReference type="PROSITE" id="PS50173"/>
    </source>
</evidence>
<dbReference type="NCBIfam" id="NF002492">
    <property type="entry name" value="PRK01810.1"/>
    <property type="match status" value="1"/>
</dbReference>
<dbReference type="SUPFAM" id="SSF56672">
    <property type="entry name" value="DNA/RNA polymerases"/>
    <property type="match status" value="1"/>
</dbReference>
<keyword evidence="10" id="KW-0963">Cytoplasm</keyword>
<keyword evidence="5 10" id="KW-0479">Metal-binding</keyword>
<dbReference type="Gene3D" id="3.30.70.270">
    <property type="match status" value="1"/>
</dbReference>
<gene>
    <name evidence="10" type="primary">dinB</name>
    <name evidence="12" type="ORF">BFG57_07600</name>
</gene>
<dbReference type="SUPFAM" id="SSF100879">
    <property type="entry name" value="Lesion bypass DNA polymerase (Y-family), little finger domain"/>
    <property type="match status" value="1"/>
</dbReference>
<feature type="domain" description="UmuC" evidence="11">
    <location>
        <begin position="12"/>
        <end position="193"/>
    </location>
</feature>
<keyword evidence="13" id="KW-1185">Reference proteome</keyword>
<evidence type="ECO:0000256" key="2">
    <source>
        <dbReference type="ARBA" id="ARBA00022457"/>
    </source>
</evidence>
<name>A0A1E5LKB1_9BACI</name>
<keyword evidence="3 10" id="KW-0808">Transferase</keyword>
<dbReference type="Pfam" id="PF11798">
    <property type="entry name" value="IMS_HHH"/>
    <property type="match status" value="1"/>
</dbReference>
<comment type="function">
    <text evidence="10">Poorly processive, error-prone DNA polymerase involved in untargeted mutagenesis. Copies undamaged DNA at stalled replication forks, which arise in vivo from mismatched or misaligned primer ends. These misaligned primers can be extended by PolIV. Exhibits no 3'-5' exonuclease (proofreading) activity. May be involved in translesional synthesis, in conjunction with the beta clamp from PolIII.</text>
</comment>
<evidence type="ECO:0000256" key="3">
    <source>
        <dbReference type="ARBA" id="ARBA00022679"/>
    </source>
</evidence>
<comment type="subunit">
    <text evidence="10">Monomer.</text>
</comment>
<accession>A0A1E5LKB1</accession>
<dbReference type="PANTHER" id="PTHR11076:SF33">
    <property type="entry name" value="DNA POLYMERASE KAPPA"/>
    <property type="match status" value="1"/>
</dbReference>
<dbReference type="NCBIfam" id="NF002848">
    <property type="entry name" value="PRK03103.1"/>
    <property type="match status" value="1"/>
</dbReference>
<dbReference type="InterPro" id="IPR024728">
    <property type="entry name" value="PolY_HhH_motif"/>
</dbReference>
<dbReference type="Gene3D" id="3.30.1490.100">
    <property type="entry name" value="DNA polymerase, Y-family, little finger domain"/>
    <property type="match status" value="1"/>
</dbReference>
<feature type="binding site" evidence="10">
    <location>
        <position position="16"/>
    </location>
    <ligand>
        <name>Mg(2+)</name>
        <dbReference type="ChEBI" id="CHEBI:18420"/>
    </ligand>
</feature>
<keyword evidence="6 10" id="KW-0227">DNA damage</keyword>
<evidence type="ECO:0000256" key="10">
    <source>
        <dbReference type="HAMAP-Rule" id="MF_01113"/>
    </source>
</evidence>
<dbReference type="PROSITE" id="PS50173">
    <property type="entry name" value="UMUC"/>
    <property type="match status" value="1"/>
</dbReference>
<evidence type="ECO:0000313" key="12">
    <source>
        <dbReference type="EMBL" id="OEH94527.1"/>
    </source>
</evidence>
<keyword evidence="10" id="KW-0238">DNA-binding</keyword>
<dbReference type="HAMAP" id="MF_01113">
    <property type="entry name" value="DNApol_IV"/>
    <property type="match status" value="1"/>
</dbReference>
<feature type="active site" evidence="10">
    <location>
        <position position="113"/>
    </location>
</feature>
<dbReference type="InterPro" id="IPR017961">
    <property type="entry name" value="DNA_pol_Y-fam_little_finger"/>
</dbReference>
<dbReference type="GO" id="GO:0006261">
    <property type="term" value="P:DNA-templated DNA replication"/>
    <property type="evidence" value="ECO:0007669"/>
    <property type="project" value="UniProtKB-UniRule"/>
</dbReference>
<dbReference type="PANTHER" id="PTHR11076">
    <property type="entry name" value="DNA REPAIR POLYMERASE UMUC / TRANSFERASE FAMILY MEMBER"/>
    <property type="match status" value="1"/>
</dbReference>
<dbReference type="Gene3D" id="1.10.150.20">
    <property type="entry name" value="5' to 3' exonuclease, C-terminal subdomain"/>
    <property type="match status" value="1"/>
</dbReference>
<dbReference type="InterPro" id="IPR036775">
    <property type="entry name" value="DNA_pol_Y-fam_lit_finger_sf"/>
</dbReference>
<keyword evidence="8 10" id="KW-0239">DNA-directed DNA polymerase</keyword>
<dbReference type="InterPro" id="IPR001126">
    <property type="entry name" value="UmuC"/>
</dbReference>
<dbReference type="GO" id="GO:0009432">
    <property type="term" value="P:SOS response"/>
    <property type="evidence" value="ECO:0007669"/>
    <property type="project" value="TreeGrafter"/>
</dbReference>
<dbReference type="Proteomes" id="UP000095209">
    <property type="component" value="Unassembled WGS sequence"/>
</dbReference>
<dbReference type="GO" id="GO:0006281">
    <property type="term" value="P:DNA repair"/>
    <property type="evidence" value="ECO:0007669"/>
    <property type="project" value="UniProtKB-UniRule"/>
</dbReference>
<dbReference type="InterPro" id="IPR022880">
    <property type="entry name" value="DNApol_IV"/>
</dbReference>
<dbReference type="GO" id="GO:0003684">
    <property type="term" value="F:damaged DNA binding"/>
    <property type="evidence" value="ECO:0007669"/>
    <property type="project" value="InterPro"/>
</dbReference>
<dbReference type="Pfam" id="PF11799">
    <property type="entry name" value="IMS_C"/>
    <property type="match status" value="1"/>
</dbReference>
<dbReference type="AlphaFoldDB" id="A0A1E5LKB1"/>
<reference evidence="12 13" key="1">
    <citation type="submission" date="2016-08" db="EMBL/GenBank/DDBJ databases">
        <title>Genome of Bacillus solimangrovi GH2-4.</title>
        <authorList>
            <person name="Lim S."/>
            <person name="Kim B.-C."/>
        </authorList>
    </citation>
    <scope>NUCLEOTIDE SEQUENCE [LARGE SCALE GENOMIC DNA]</scope>
    <source>
        <strain evidence="12 13">GH2-4</strain>
    </source>
</reference>
<feature type="binding site" evidence="10">
    <location>
        <position position="112"/>
    </location>
    <ligand>
        <name>Mg(2+)</name>
        <dbReference type="ChEBI" id="CHEBI:18420"/>
    </ligand>
</feature>
<evidence type="ECO:0000256" key="6">
    <source>
        <dbReference type="ARBA" id="ARBA00022763"/>
    </source>
</evidence>
<dbReference type="RefSeq" id="WP_069715461.1">
    <property type="nucleotide sequence ID" value="NZ_MJEH01000001.1"/>
</dbReference>
<dbReference type="InterPro" id="IPR043128">
    <property type="entry name" value="Rev_trsase/Diguanyl_cyclase"/>
</dbReference>
<dbReference type="InterPro" id="IPR043502">
    <property type="entry name" value="DNA/RNA_pol_sf"/>
</dbReference>
<dbReference type="OrthoDB" id="9808813at2"/>
<evidence type="ECO:0000256" key="1">
    <source>
        <dbReference type="ARBA" id="ARBA00010945"/>
    </source>
</evidence>
<dbReference type="FunFam" id="1.10.150.20:FF:000061">
    <property type="entry name" value="DNA polymerase IV"/>
    <property type="match status" value="1"/>
</dbReference>
<dbReference type="CDD" id="cd03586">
    <property type="entry name" value="PolY_Pol_IV_kappa"/>
    <property type="match status" value="1"/>
</dbReference>
<organism evidence="12 13">
    <name type="scientific">Bacillus solimangrovi</name>
    <dbReference type="NCBI Taxonomy" id="1305675"/>
    <lineage>
        <taxon>Bacteria</taxon>
        <taxon>Bacillati</taxon>
        <taxon>Bacillota</taxon>
        <taxon>Bacilli</taxon>
        <taxon>Bacillales</taxon>
        <taxon>Bacillaceae</taxon>
        <taxon>Bacillus</taxon>
    </lineage>
</organism>
<comment type="catalytic activity">
    <reaction evidence="10">
        <text>DNA(n) + a 2'-deoxyribonucleoside 5'-triphosphate = DNA(n+1) + diphosphate</text>
        <dbReference type="Rhea" id="RHEA:22508"/>
        <dbReference type="Rhea" id="RHEA-COMP:17339"/>
        <dbReference type="Rhea" id="RHEA-COMP:17340"/>
        <dbReference type="ChEBI" id="CHEBI:33019"/>
        <dbReference type="ChEBI" id="CHEBI:61560"/>
        <dbReference type="ChEBI" id="CHEBI:173112"/>
        <dbReference type="EC" id="2.7.7.7"/>
    </reaction>
</comment>
<keyword evidence="10" id="KW-0235">DNA replication</keyword>
<dbReference type="GO" id="GO:0042276">
    <property type="term" value="P:error-prone translesion synthesis"/>
    <property type="evidence" value="ECO:0007669"/>
    <property type="project" value="TreeGrafter"/>
</dbReference>
<comment type="similarity">
    <text evidence="1 10">Belongs to the DNA polymerase type-Y family.</text>
</comment>
<dbReference type="EC" id="2.7.7.7" evidence="10"/>
<evidence type="ECO:0000256" key="4">
    <source>
        <dbReference type="ARBA" id="ARBA00022695"/>
    </source>
</evidence>
<dbReference type="GO" id="GO:0003887">
    <property type="term" value="F:DNA-directed DNA polymerase activity"/>
    <property type="evidence" value="ECO:0007669"/>
    <property type="project" value="UniProtKB-UniRule"/>
</dbReference>
<sequence>MKEMYPKQGRVILHVDMNSFYASVEMANDPSLKGKPLAIAGNPKERRGIIVTSSYEARAKGVKTTMTLWQAKRLCPELIVRRPNFPLYRQTSIAMFQILSRYASLVQPVSIDEGYMDITSSSDLGSPVEIAKQIQFDIMNELDLPCSIGVAPNKFLAKTASDMKKPMGITVLRKRDVQTKLWPLPVVEMHGIGERTAEKLNSVHIQTIGELANADDYTLKELLGINGIRLKERANGIDNSVVDPDALSDFKSIGNSKTLPDDTTDEAQIRLVLQELSSSVAKRMNRQGMVSWNIQLTMRYHDRKTITRSRKLSQSIDKEADIFEAAYYLFNEHWNDKPIRLLGVTAQQLEEKAEAFRQLDLFSYTEEVKKEPLYETIQSIRDKYGENSIKKGKDVRTKRNVEGGEKHKGTSFQKDFLRHYRFGSKEEQ</sequence>
<comment type="caution">
    <text evidence="12">The sequence shown here is derived from an EMBL/GenBank/DDBJ whole genome shotgun (WGS) entry which is preliminary data.</text>
</comment>
<dbReference type="InterPro" id="IPR050116">
    <property type="entry name" value="DNA_polymerase-Y"/>
</dbReference>
<evidence type="ECO:0000313" key="13">
    <source>
        <dbReference type="Proteomes" id="UP000095209"/>
    </source>
</evidence>
<protein>
    <recommendedName>
        <fullName evidence="10">DNA polymerase IV</fullName>
        <shortName evidence="10">Pol IV</shortName>
        <ecNumber evidence="10">2.7.7.7</ecNumber>
    </recommendedName>
</protein>
<dbReference type="GO" id="GO:0000287">
    <property type="term" value="F:magnesium ion binding"/>
    <property type="evidence" value="ECO:0007669"/>
    <property type="project" value="UniProtKB-UniRule"/>
</dbReference>
<comment type="cofactor">
    <cofactor evidence="10">
        <name>Mg(2+)</name>
        <dbReference type="ChEBI" id="CHEBI:18420"/>
    </cofactor>
    <text evidence="10">Binds 2 magnesium ions per subunit.</text>
</comment>
<evidence type="ECO:0000256" key="7">
    <source>
        <dbReference type="ARBA" id="ARBA00022842"/>
    </source>
</evidence>
<dbReference type="NCBIfam" id="NF002677">
    <property type="entry name" value="PRK02406.1"/>
    <property type="match status" value="1"/>
</dbReference>
<dbReference type="EMBL" id="MJEH01000001">
    <property type="protein sequence ID" value="OEH94527.1"/>
    <property type="molecule type" value="Genomic_DNA"/>
</dbReference>
<evidence type="ECO:0000256" key="5">
    <source>
        <dbReference type="ARBA" id="ARBA00022723"/>
    </source>
</evidence>
<dbReference type="FunFam" id="3.40.1170.60:FF:000003">
    <property type="entry name" value="DNA polymerase eta"/>
    <property type="match status" value="1"/>
</dbReference>
<dbReference type="Gene3D" id="3.40.1170.60">
    <property type="match status" value="1"/>
</dbReference>
<evidence type="ECO:0000256" key="9">
    <source>
        <dbReference type="ARBA" id="ARBA00023204"/>
    </source>
</evidence>
<keyword evidence="4 10" id="KW-0548">Nucleotidyltransferase</keyword>
<dbReference type="Pfam" id="PF00817">
    <property type="entry name" value="IMS"/>
    <property type="match status" value="1"/>
</dbReference>
<dbReference type="STRING" id="1305675.BFG57_07600"/>
<keyword evidence="2 10" id="KW-0515">Mutator protein</keyword>
<keyword evidence="7 10" id="KW-0460">Magnesium</keyword>
<dbReference type="GO" id="GO:0005829">
    <property type="term" value="C:cytosol"/>
    <property type="evidence" value="ECO:0007669"/>
    <property type="project" value="TreeGrafter"/>
</dbReference>
<comment type="subcellular location">
    <subcellularLocation>
        <location evidence="10">Cytoplasm</location>
    </subcellularLocation>
</comment>
<evidence type="ECO:0000256" key="8">
    <source>
        <dbReference type="ARBA" id="ARBA00022932"/>
    </source>
</evidence>